<keyword evidence="3 7" id="KW-0812">Transmembrane</keyword>
<gene>
    <name evidence="8" type="ORF">YM304_07790</name>
</gene>
<dbReference type="InterPro" id="IPR036259">
    <property type="entry name" value="MFS_trans_sf"/>
</dbReference>
<evidence type="ECO:0000256" key="5">
    <source>
        <dbReference type="ARBA" id="ARBA00023136"/>
    </source>
</evidence>
<dbReference type="EMBL" id="AP012057">
    <property type="protein sequence ID" value="BAN01093.1"/>
    <property type="molecule type" value="Genomic_DNA"/>
</dbReference>
<keyword evidence="2" id="KW-1003">Cell membrane</keyword>
<evidence type="ECO:0000256" key="3">
    <source>
        <dbReference type="ARBA" id="ARBA00022692"/>
    </source>
</evidence>
<sequence length="423" mass="44457">MSPFTRLAVTHALMMAGDAAMVVALADSFFFSVELDAARTQVLMFLAISFAPFLFVAPLIGPLIDRIAGGRRLVIQTVAIARLVLLILMAQYIDGIVLFPLVFGSLVLQKTYVVSKSALVPSTVRSETELVEANSKLGLLSGITGAVAVIPAGILLKTVGPGGALVYGAILFGLSFASATKLPKEVVADHAAGEEESAQLHSSGLQVASLAMTVLRANVGFTFFHLAFWLRSQDKGTLLFGAAVGVSAVATMIGNAIAPRLRARMQEETMLSAALVVSAAGGIGLAALGGPVAGVLVAAVVNFVASIGRLSFESIVQRDAPGANQGRAFASFETRFQFAWAAAAFVAVAIRVPGEIGFLIVGVVAAATLVNLRVGTSRSRSGPKRRRRRRPSQGRGRSRRARRPPPRARGQRPPADRRPRPNS</sequence>
<protein>
    <submittedName>
        <fullName evidence="8">Putative major facilitator superfamily transporter</fullName>
    </submittedName>
</protein>
<dbReference type="Pfam" id="PF07690">
    <property type="entry name" value="MFS_1"/>
    <property type="match status" value="1"/>
</dbReference>
<dbReference type="InterPro" id="IPR011701">
    <property type="entry name" value="MFS"/>
</dbReference>
<feature type="transmembrane region" description="Helical" evidence="7">
    <location>
        <begin position="136"/>
        <end position="156"/>
    </location>
</feature>
<reference evidence="8 9" key="1">
    <citation type="journal article" date="2013" name="Int. J. Syst. Evol. Microbiol.">
        <title>Ilumatobacter nonamiense sp. nov. and Ilumatobacter coccineum sp. nov., isolated from seashore sand.</title>
        <authorList>
            <person name="Matsumoto A."/>
            <person name="Kasai H."/>
            <person name="Matsuo Y."/>
            <person name="Shizuri Y."/>
            <person name="Ichikawa N."/>
            <person name="Fujita N."/>
            <person name="Omura S."/>
            <person name="Takahashi Y."/>
        </authorList>
    </citation>
    <scope>NUCLEOTIDE SEQUENCE [LARGE SCALE GENOMIC DNA]</scope>
    <source>
        <strain evidence="9">NBRC 103263 / KCTC 29153 / YM16-304</strain>
    </source>
</reference>
<comment type="subcellular location">
    <subcellularLocation>
        <location evidence="1">Cell membrane</location>
        <topology evidence="1">Multi-pass membrane protein</topology>
    </subcellularLocation>
</comment>
<dbReference type="PANTHER" id="PTHR23513:SF18">
    <property type="entry name" value="INTEGRAL MEMBRANE PROTEIN"/>
    <property type="match status" value="1"/>
</dbReference>
<dbReference type="KEGG" id="aym:YM304_07790"/>
<evidence type="ECO:0000256" key="6">
    <source>
        <dbReference type="SAM" id="MobiDB-lite"/>
    </source>
</evidence>
<dbReference type="GO" id="GO:0022857">
    <property type="term" value="F:transmembrane transporter activity"/>
    <property type="evidence" value="ECO:0007669"/>
    <property type="project" value="InterPro"/>
</dbReference>
<dbReference type="GO" id="GO:0005886">
    <property type="term" value="C:plasma membrane"/>
    <property type="evidence" value="ECO:0007669"/>
    <property type="project" value="UniProtKB-SubCell"/>
</dbReference>
<feature type="region of interest" description="Disordered" evidence="6">
    <location>
        <begin position="376"/>
        <end position="423"/>
    </location>
</feature>
<keyword evidence="5 7" id="KW-0472">Membrane</keyword>
<evidence type="ECO:0000256" key="7">
    <source>
        <dbReference type="SAM" id="Phobius"/>
    </source>
</evidence>
<evidence type="ECO:0000256" key="4">
    <source>
        <dbReference type="ARBA" id="ARBA00022989"/>
    </source>
</evidence>
<feature type="transmembrane region" description="Helical" evidence="7">
    <location>
        <begin position="236"/>
        <end position="258"/>
    </location>
</feature>
<proteinExistence type="predicted"/>
<feature type="transmembrane region" description="Helical" evidence="7">
    <location>
        <begin position="207"/>
        <end position="230"/>
    </location>
</feature>
<feature type="transmembrane region" description="Helical" evidence="7">
    <location>
        <begin position="42"/>
        <end position="61"/>
    </location>
</feature>
<feature type="transmembrane region" description="Helical" evidence="7">
    <location>
        <begin position="356"/>
        <end position="376"/>
    </location>
</feature>
<keyword evidence="4 7" id="KW-1133">Transmembrane helix</keyword>
<dbReference type="SUPFAM" id="SSF103473">
    <property type="entry name" value="MFS general substrate transporter"/>
    <property type="match status" value="1"/>
</dbReference>
<keyword evidence="9" id="KW-1185">Reference proteome</keyword>
<dbReference type="Proteomes" id="UP000011863">
    <property type="component" value="Chromosome"/>
</dbReference>
<dbReference type="Gene3D" id="1.20.1250.20">
    <property type="entry name" value="MFS general substrate transporter like domains"/>
    <property type="match status" value="1"/>
</dbReference>
<evidence type="ECO:0000313" key="9">
    <source>
        <dbReference type="Proteomes" id="UP000011863"/>
    </source>
</evidence>
<evidence type="ECO:0000256" key="2">
    <source>
        <dbReference type="ARBA" id="ARBA00022475"/>
    </source>
</evidence>
<accession>A0A6C7E2X7</accession>
<feature type="compositionally biased region" description="Basic and acidic residues" evidence="6">
    <location>
        <begin position="414"/>
        <end position="423"/>
    </location>
</feature>
<dbReference type="PANTHER" id="PTHR23513">
    <property type="entry name" value="INTEGRAL MEMBRANE EFFLUX PROTEIN-RELATED"/>
    <property type="match status" value="1"/>
</dbReference>
<feature type="transmembrane region" description="Helical" evidence="7">
    <location>
        <begin position="270"/>
        <end position="288"/>
    </location>
</feature>
<organism evidence="8 9">
    <name type="scientific">Ilumatobacter coccineus (strain NBRC 103263 / KCTC 29153 / YM16-304)</name>
    <dbReference type="NCBI Taxonomy" id="1313172"/>
    <lineage>
        <taxon>Bacteria</taxon>
        <taxon>Bacillati</taxon>
        <taxon>Actinomycetota</taxon>
        <taxon>Acidimicrobiia</taxon>
        <taxon>Acidimicrobiales</taxon>
        <taxon>Ilumatobacteraceae</taxon>
        <taxon>Ilumatobacter</taxon>
    </lineage>
</organism>
<feature type="compositionally biased region" description="Basic residues" evidence="6">
    <location>
        <begin position="381"/>
        <end position="410"/>
    </location>
</feature>
<evidence type="ECO:0000256" key="1">
    <source>
        <dbReference type="ARBA" id="ARBA00004651"/>
    </source>
</evidence>
<name>A0A6C7E2X7_ILUCY</name>
<evidence type="ECO:0000313" key="8">
    <source>
        <dbReference type="EMBL" id="BAN01093.1"/>
    </source>
</evidence>
<dbReference type="AlphaFoldDB" id="A0A6C7E2X7"/>
<feature type="transmembrane region" description="Helical" evidence="7">
    <location>
        <begin position="332"/>
        <end position="350"/>
    </location>
</feature>
<feature type="transmembrane region" description="Helical" evidence="7">
    <location>
        <begin position="162"/>
        <end position="180"/>
    </location>
</feature>